<reference evidence="2" key="1">
    <citation type="journal article" date="2020" name="Stud. Mycol.">
        <title>101 Dothideomycetes genomes: a test case for predicting lifestyles and emergence of pathogens.</title>
        <authorList>
            <person name="Haridas S."/>
            <person name="Albert R."/>
            <person name="Binder M."/>
            <person name="Bloem J."/>
            <person name="Labutti K."/>
            <person name="Salamov A."/>
            <person name="Andreopoulos B."/>
            <person name="Baker S."/>
            <person name="Barry K."/>
            <person name="Bills G."/>
            <person name="Bluhm B."/>
            <person name="Cannon C."/>
            <person name="Castanera R."/>
            <person name="Culley D."/>
            <person name="Daum C."/>
            <person name="Ezra D."/>
            <person name="Gonzalez J."/>
            <person name="Henrissat B."/>
            <person name="Kuo A."/>
            <person name="Liang C."/>
            <person name="Lipzen A."/>
            <person name="Lutzoni F."/>
            <person name="Magnuson J."/>
            <person name="Mondo S."/>
            <person name="Nolan M."/>
            <person name="Ohm R."/>
            <person name="Pangilinan J."/>
            <person name="Park H.-J."/>
            <person name="Ramirez L."/>
            <person name="Alfaro M."/>
            <person name="Sun H."/>
            <person name="Tritt A."/>
            <person name="Yoshinaga Y."/>
            <person name="Zwiers L.-H."/>
            <person name="Turgeon B."/>
            <person name="Goodwin S."/>
            <person name="Spatafora J."/>
            <person name="Crous P."/>
            <person name="Grigoriev I."/>
        </authorList>
    </citation>
    <scope>NUCLEOTIDE SEQUENCE</scope>
    <source>
        <strain evidence="2">CBS 262.69</strain>
    </source>
</reference>
<sequence>MSRHGGFRRSEGNLSIPPYDDVPPRGDLPPRGPPSRWDRDKFERESVRIDDTRGPAGHRRDVIFDERTESRGPRGRVDEQQHYYERDRFGPTPSEVASRALAPYRRRASVVERDFEYIDREVAAPPKRPARPQFIRRQSSLDTFDRRPLRR</sequence>
<feature type="region of interest" description="Disordered" evidence="1">
    <location>
        <begin position="121"/>
        <end position="151"/>
    </location>
</feature>
<feature type="compositionally biased region" description="Basic and acidic residues" evidence="1">
    <location>
        <begin position="36"/>
        <end position="89"/>
    </location>
</feature>
<keyword evidence="3" id="KW-1185">Reference proteome</keyword>
<feature type="region of interest" description="Disordered" evidence="1">
    <location>
        <begin position="1"/>
        <end position="94"/>
    </location>
</feature>
<evidence type="ECO:0000313" key="3">
    <source>
        <dbReference type="Proteomes" id="UP000799640"/>
    </source>
</evidence>
<evidence type="ECO:0000256" key="1">
    <source>
        <dbReference type="SAM" id="MobiDB-lite"/>
    </source>
</evidence>
<dbReference type="OrthoDB" id="2192830at2759"/>
<dbReference type="AlphaFoldDB" id="A0A6G1I578"/>
<dbReference type="Proteomes" id="UP000799640">
    <property type="component" value="Unassembled WGS sequence"/>
</dbReference>
<protein>
    <submittedName>
        <fullName evidence="2">Uncharacterized protein</fullName>
    </submittedName>
</protein>
<feature type="non-terminal residue" evidence="2">
    <location>
        <position position="151"/>
    </location>
</feature>
<name>A0A6G1I578_9PEZI</name>
<evidence type="ECO:0000313" key="2">
    <source>
        <dbReference type="EMBL" id="KAF2403458.1"/>
    </source>
</evidence>
<dbReference type="EMBL" id="ML996689">
    <property type="protein sequence ID" value="KAF2403458.1"/>
    <property type="molecule type" value="Genomic_DNA"/>
</dbReference>
<accession>A0A6G1I578</accession>
<proteinExistence type="predicted"/>
<organism evidence="2 3">
    <name type="scientific">Trichodelitschia bisporula</name>
    <dbReference type="NCBI Taxonomy" id="703511"/>
    <lineage>
        <taxon>Eukaryota</taxon>
        <taxon>Fungi</taxon>
        <taxon>Dikarya</taxon>
        <taxon>Ascomycota</taxon>
        <taxon>Pezizomycotina</taxon>
        <taxon>Dothideomycetes</taxon>
        <taxon>Dothideomycetes incertae sedis</taxon>
        <taxon>Phaeotrichales</taxon>
        <taxon>Phaeotrichaceae</taxon>
        <taxon>Trichodelitschia</taxon>
    </lineage>
</organism>
<gene>
    <name evidence="2" type="ORF">EJ06DRAFT_471261</name>
</gene>